<protein>
    <submittedName>
        <fullName evidence="6">VP2</fullName>
    </submittedName>
</protein>
<dbReference type="Pfam" id="PF25649">
    <property type="entry name" value="Rotavirus_VP2"/>
    <property type="match status" value="1"/>
</dbReference>
<evidence type="ECO:0000256" key="4">
    <source>
        <dbReference type="ARBA" id="ARBA00022884"/>
    </source>
</evidence>
<evidence type="ECO:0000256" key="2">
    <source>
        <dbReference type="ARBA" id="ARBA00022611"/>
    </source>
</evidence>
<keyword evidence="5" id="KW-1153">Inner capsid protein</keyword>
<dbReference type="GO" id="GO:0039625">
    <property type="term" value="C:viral inner capsid"/>
    <property type="evidence" value="ECO:0007669"/>
    <property type="project" value="UniProtKB-KW"/>
</dbReference>
<keyword evidence="3" id="KW-0946">Virion</keyword>
<dbReference type="InterPro" id="IPR007779">
    <property type="entry name" value="Rotavirus_VP2"/>
</dbReference>
<sequence>MDNISKLQETLTKLKNVKDKKEFQNEYDNLILFLDTISDYSDDILSILKQIISIFDANSIVTTTLRKKIEQKNNRTETVDEIVNNEQQEEDIKDSNLMNKVMKLTENTNSIPYVQDVLKIRHILSKTLFVDVENNSYSIYVPESGTVSLKPVELEFKTIDKYKVCTNIEKKITIILSQRPCVADSQGPPEILYTSSFFDDMNIESLRDLELYFLNKSLQLKKDLPNLPYLSGIEKEVNPFNINNTIVKSFNQDQYYLMISDRTDRLFDARRNAAQFDNVIVDAQNRNIDITLRLHPFDVHLLRIVEQYAYQGQDLAEMIRRYSLLGADGYVIAPKIRVDRDMELIQNRRSLVLDRICELSGQVYRARITHSIRYMAKLWKTNVFRTSLEDEISKIYSSAEISMTTIDATTSALNAINIGSAEMALDVLINMSFFRFELELIGSQSSFGSAMSAAIMLILLPTDPDHMDQDTFDDMCNLVYNELIAWPSDNENFVKRVGATNAFIQYVNGGRLNRDIQNYMRYVLLRRPWLPLQHSNNLAINCHVLVPNIDLRNINDPSYAALNGFINGIIEASRRNPNPGKSINANSFRKLIRNMRDITVNKLMPLLRLHRYNVERMARIFEFIPYSADIFDIDPNLRDERVRIKIPIAGILSLIMGITKSPDPFDWATMLEFADDIRRMNFAEAQSIEDILSVAIMKNNINPAVSKKDVLLEGISAPTPTIASITRIPSATLSAILSDRQLVNLIRNTHSFRMLNDINGALHAAFNNCPTTQHGIAKGALLHPNPVEFQRSSQFVRRDNIIFNRPNNVQAFNLQDLMAGNYYQGLIGQVRNRNSIYIQGPIKVRTSNATDIDDVTISYLTMNSPYDAFIDPNDLRHQRMIEPRQVDLFVDENLSAPDNEFDNVMGRTSVFIQDAQRLVVPLNSNRYRYPYHEIMITDSVTQYLNFTVALPQDLQLFNGLLVYEM</sequence>
<proteinExistence type="inferred from homology"/>
<dbReference type="GO" id="GO:0019013">
    <property type="term" value="C:viral nucleocapsid"/>
    <property type="evidence" value="ECO:0007669"/>
    <property type="project" value="InterPro"/>
</dbReference>
<accession>A0AB38ZK56</accession>
<dbReference type="HAMAP" id="MF_04123">
    <property type="entry name" value="Rota_VP2"/>
    <property type="match status" value="1"/>
</dbReference>
<reference evidence="6" key="1">
    <citation type="journal article" date="2024" name="NPJ Biofilms Microbiomes">
        <title>Decoding the RNA viromes in shrew lungs along the eastern coast of China.</title>
        <authorList>
            <person name="Zhang J.T."/>
            <person name="Hu Z.Y."/>
            <person name="Tang F."/>
            <person name="Liu Y.T."/>
            <person name="Tan W.L."/>
            <person name="Ma X.F."/>
            <person name="Zhang Y.F."/>
            <person name="Si G.Q."/>
            <person name="Zhang L."/>
            <person name="Zhang M.Q."/>
            <person name="Peng C."/>
            <person name="Fu B.K."/>
            <person name="Fang L.Q."/>
            <person name="Zhang X.A."/>
            <person name="Liu W."/>
        </authorList>
    </citation>
    <scope>NUCLEOTIDE SEQUENCE</scope>
    <source>
        <strain evidence="6">Sedore_11</strain>
    </source>
</reference>
<keyword evidence="4" id="KW-0694">RNA-binding</keyword>
<evidence type="ECO:0000256" key="3">
    <source>
        <dbReference type="ARBA" id="ARBA00022844"/>
    </source>
</evidence>
<reference evidence="6" key="2">
    <citation type="submission" date="2024-01" db="EMBL/GenBank/DDBJ databases">
        <authorList>
            <person name="Zhang X.-A."/>
            <person name="Zhang J.-T."/>
            <person name="Hu Z.-Y."/>
            <person name="Liu W."/>
        </authorList>
    </citation>
    <scope>NUCLEOTIDE SEQUENCE</scope>
    <source>
        <strain evidence="6">Sedore_11</strain>
    </source>
</reference>
<evidence type="ECO:0000256" key="5">
    <source>
        <dbReference type="ARBA" id="ARBA00022996"/>
    </source>
</evidence>
<evidence type="ECO:0000313" key="6">
    <source>
        <dbReference type="EMBL" id="WZI33451.1"/>
    </source>
</evidence>
<organism evidence="6">
    <name type="scientific">Crocidura shantungensis seadorna-like virus 2</name>
    <dbReference type="NCBI Taxonomy" id="3139546"/>
    <lineage>
        <taxon>Viruses</taxon>
        <taxon>Riboviria</taxon>
        <taxon>Orthornavirae</taxon>
        <taxon>Duplornaviricota</taxon>
        <taxon>Resentoviricetes</taxon>
        <taxon>Reovirales</taxon>
        <taxon>Sedoreoviridae</taxon>
    </lineage>
</organism>
<evidence type="ECO:0000256" key="1">
    <source>
        <dbReference type="ARBA" id="ARBA00022561"/>
    </source>
</evidence>
<keyword evidence="2" id="KW-1141">T=2 icosahedral capsid protein</keyword>
<dbReference type="GO" id="GO:0039616">
    <property type="term" value="C:T=2 icosahedral viral capsid"/>
    <property type="evidence" value="ECO:0007669"/>
    <property type="project" value="UniProtKB-KW"/>
</dbReference>
<dbReference type="EMBL" id="PP272714">
    <property type="protein sequence ID" value="WZI33451.1"/>
    <property type="molecule type" value="Genomic_RNA"/>
</dbReference>
<dbReference type="GO" id="GO:0003723">
    <property type="term" value="F:RNA binding"/>
    <property type="evidence" value="ECO:0007669"/>
    <property type="project" value="UniProtKB-KW"/>
</dbReference>
<keyword evidence="1" id="KW-0167">Capsid protein</keyword>
<name>A0AB38ZK56_9REOV</name>